<feature type="signal peptide" evidence="2">
    <location>
        <begin position="1"/>
        <end position="24"/>
    </location>
</feature>
<reference evidence="4 5" key="1">
    <citation type="submission" date="2021-01" db="EMBL/GenBank/DDBJ databases">
        <title>Carboxyliciviraga sp.nov., isolated from coastal sediments.</title>
        <authorList>
            <person name="Lu D."/>
            <person name="Zhang T."/>
        </authorList>
    </citation>
    <scope>NUCLEOTIDE SEQUENCE [LARGE SCALE GENOMIC DNA]</scope>
    <source>
        <strain evidence="4 5">N1Y132</strain>
    </source>
</reference>
<keyword evidence="5" id="KW-1185">Reference proteome</keyword>
<evidence type="ECO:0000256" key="1">
    <source>
        <dbReference type="ARBA" id="ARBA00022801"/>
    </source>
</evidence>
<dbReference type="InterPro" id="IPR001375">
    <property type="entry name" value="Peptidase_S9_cat"/>
</dbReference>
<dbReference type="PANTHER" id="PTHR42776">
    <property type="entry name" value="SERINE PEPTIDASE S9 FAMILY MEMBER"/>
    <property type="match status" value="1"/>
</dbReference>
<organism evidence="4 5">
    <name type="scientific">Carboxylicivirga marina</name>
    <dbReference type="NCBI Taxonomy" id="2800988"/>
    <lineage>
        <taxon>Bacteria</taxon>
        <taxon>Pseudomonadati</taxon>
        <taxon>Bacteroidota</taxon>
        <taxon>Bacteroidia</taxon>
        <taxon>Marinilabiliales</taxon>
        <taxon>Marinilabiliaceae</taxon>
        <taxon>Carboxylicivirga</taxon>
    </lineage>
</organism>
<dbReference type="EMBL" id="JAENRR010000013">
    <property type="protein sequence ID" value="MBK3517165.1"/>
    <property type="molecule type" value="Genomic_DNA"/>
</dbReference>
<accession>A0ABS1HHK2</accession>
<keyword evidence="1" id="KW-0378">Hydrolase</keyword>
<dbReference type="SUPFAM" id="SSF82171">
    <property type="entry name" value="DPP6 N-terminal domain-like"/>
    <property type="match status" value="1"/>
</dbReference>
<dbReference type="Gene3D" id="2.120.10.60">
    <property type="entry name" value="Tricorn protease N-terminal domain"/>
    <property type="match status" value="1"/>
</dbReference>
<evidence type="ECO:0000259" key="3">
    <source>
        <dbReference type="Pfam" id="PF00326"/>
    </source>
</evidence>
<gene>
    <name evidence="4" type="ORF">JIV24_07400</name>
</gene>
<comment type="caution">
    <text evidence="4">The sequence shown here is derived from an EMBL/GenBank/DDBJ whole genome shotgun (WGS) entry which is preliminary data.</text>
</comment>
<keyword evidence="2" id="KW-0732">Signal</keyword>
<dbReference type="Gene3D" id="2.120.10.30">
    <property type="entry name" value="TolB, C-terminal domain"/>
    <property type="match status" value="1"/>
</dbReference>
<evidence type="ECO:0000313" key="5">
    <source>
        <dbReference type="Proteomes" id="UP000605676"/>
    </source>
</evidence>
<dbReference type="Gene3D" id="3.40.50.1820">
    <property type="entry name" value="alpha/beta hydrolase"/>
    <property type="match status" value="1"/>
</dbReference>
<evidence type="ECO:0000313" key="4">
    <source>
        <dbReference type="EMBL" id="MBK3517165.1"/>
    </source>
</evidence>
<dbReference type="RefSeq" id="WP_200464391.1">
    <property type="nucleotide sequence ID" value="NZ_JAENRR010000013.1"/>
</dbReference>
<name>A0ABS1HHK2_9BACT</name>
<protein>
    <submittedName>
        <fullName evidence="4">S9 family peptidase</fullName>
    </submittedName>
</protein>
<feature type="domain" description="Peptidase S9 prolyl oligopeptidase catalytic" evidence="3">
    <location>
        <begin position="460"/>
        <end position="663"/>
    </location>
</feature>
<dbReference type="InterPro" id="IPR011042">
    <property type="entry name" value="6-blade_b-propeller_TolB-like"/>
</dbReference>
<dbReference type="Proteomes" id="UP000605676">
    <property type="component" value="Unassembled WGS sequence"/>
</dbReference>
<dbReference type="InterPro" id="IPR029058">
    <property type="entry name" value="AB_hydrolase_fold"/>
</dbReference>
<proteinExistence type="predicted"/>
<dbReference type="SUPFAM" id="SSF53474">
    <property type="entry name" value="alpha/beta-Hydrolases"/>
    <property type="match status" value="1"/>
</dbReference>
<feature type="chain" id="PRO_5045049919" evidence="2">
    <location>
        <begin position="25"/>
        <end position="685"/>
    </location>
</feature>
<sequence>MHSKIRSYMMLALLFLATSFTIHSQGVLTPEELLQLKSSRTVQLHPDGSKLIYTVHTPRTPNEAPGGSHTKYMLADLVTNQSSPLFEDNIKASTPKWSHDGQNLAFRMKTDSGYQIFVIPNGKNKPIKITNESNGINSFQWNPDGKGFAYLSTTPLNKQEKALKKRGYDFIYYEENIKNDNLFLIKVDENFKQTAKTQITKEVNVWDFNFDQKGEQLAYSATGLKLIDQKYMFRKIHIFNLESGLVKRVVNNVGKLGNYNFSPDGLHLSYTGALNINDHAVSQAYWVNISSGEIKNITPKDYKGHITWANWKNDKEIVYLAHEGVYPKLYTVAIKNNKRKLLLDAQTVEIIFSSPLYSSDFKSFAFSGSTPNDMSNIYKWNGKNELITVTDINPELAKTKLGQQELINFSARDGLNIEGLLMKPVGYKPDEKYPLIVYVHGGPESHHSNGWLSGYSTPGQVMTGKGYLVAYFNYRASTGYGVDFAMEGFEDPAGKEFDDLADGIDYLVKNYGADKNRVGMAGGSYGGYASAWFATYYTDYIKAAAVFVGITNVVSKRGTTDIPYEELHVHSNKPLEDMWELNLKRSPVYHAHKSKTATLIYGGAADPRIHPSQSIELYRRMKMNNHPAVRLVQYPGEGHGNRKQVGRIDVLYRQISWMDWYVKDLKPFDGDMPPLIISDKYGIDW</sequence>
<dbReference type="Pfam" id="PF00326">
    <property type="entry name" value="Peptidase_S9"/>
    <property type="match status" value="1"/>
</dbReference>
<dbReference type="PANTHER" id="PTHR42776:SF27">
    <property type="entry name" value="DIPEPTIDYL PEPTIDASE FAMILY MEMBER 6"/>
    <property type="match status" value="1"/>
</dbReference>
<evidence type="ECO:0000256" key="2">
    <source>
        <dbReference type="SAM" id="SignalP"/>
    </source>
</evidence>